<dbReference type="GO" id="GO:0006235">
    <property type="term" value="P:dTTP biosynthetic process"/>
    <property type="evidence" value="ECO:0007669"/>
    <property type="project" value="TreeGrafter"/>
</dbReference>
<evidence type="ECO:0000256" key="9">
    <source>
        <dbReference type="ARBA" id="ARBA00022840"/>
    </source>
</evidence>
<keyword evidence="7" id="KW-0547">Nucleotide-binding</keyword>
<comment type="similarity">
    <text evidence="2">Belongs to the thymidylate kinase family.</text>
</comment>
<evidence type="ECO:0000256" key="3">
    <source>
        <dbReference type="ARBA" id="ARBA00012980"/>
    </source>
</evidence>
<dbReference type="PANTHER" id="PTHR10344:SF1">
    <property type="entry name" value="THYMIDYLATE KINASE"/>
    <property type="match status" value="1"/>
</dbReference>
<dbReference type="GO" id="GO:0005739">
    <property type="term" value="C:mitochondrion"/>
    <property type="evidence" value="ECO:0007669"/>
    <property type="project" value="TreeGrafter"/>
</dbReference>
<reference evidence="12" key="1">
    <citation type="submission" date="2025-08" db="UniProtKB">
        <authorList>
            <consortium name="RefSeq"/>
        </authorList>
    </citation>
    <scope>IDENTIFICATION</scope>
</reference>
<keyword evidence="11" id="KW-1185">Reference proteome</keyword>
<dbReference type="GeneID" id="107266208"/>
<dbReference type="Proteomes" id="UP000694920">
    <property type="component" value="Unplaced"/>
</dbReference>
<proteinExistence type="inferred from homology"/>
<dbReference type="InterPro" id="IPR039430">
    <property type="entry name" value="Thymidylate_kin-like_dom"/>
</dbReference>
<sequence>MKRGALLVLEGCDRAGKSTQVKKLVGALNDYGIPTEARVFPNRKTEIGQMISRVLTNKMELPLEAAYLLFSANRWECSKDIIDSLEAGITLVVDRYAASGAAYAAATTDLDISVCKTCDTGLPQPDAVFLLELSSETQVKRSKFGEEKFEREQIQKRVAQNFKELKDDSWTIIDANGDIETIHKTLLKEALKIVSAVNNNPIKQLYLK</sequence>
<dbReference type="KEGG" id="ccin:107266208"/>
<dbReference type="NCBIfam" id="TIGR00041">
    <property type="entry name" value="DTMP_kinase"/>
    <property type="match status" value="1"/>
</dbReference>
<evidence type="ECO:0000256" key="2">
    <source>
        <dbReference type="ARBA" id="ARBA00009776"/>
    </source>
</evidence>
<evidence type="ECO:0000256" key="1">
    <source>
        <dbReference type="ARBA" id="ARBA00004992"/>
    </source>
</evidence>
<evidence type="ECO:0000256" key="6">
    <source>
        <dbReference type="ARBA" id="ARBA00022727"/>
    </source>
</evidence>
<organism evidence="11 12">
    <name type="scientific">Cephus cinctus</name>
    <name type="common">Wheat stem sawfly</name>
    <dbReference type="NCBI Taxonomy" id="211228"/>
    <lineage>
        <taxon>Eukaryota</taxon>
        <taxon>Metazoa</taxon>
        <taxon>Ecdysozoa</taxon>
        <taxon>Arthropoda</taxon>
        <taxon>Hexapoda</taxon>
        <taxon>Insecta</taxon>
        <taxon>Pterygota</taxon>
        <taxon>Neoptera</taxon>
        <taxon>Endopterygota</taxon>
        <taxon>Hymenoptera</taxon>
        <taxon>Cephoidea</taxon>
        <taxon>Cephidae</taxon>
        <taxon>Cephus</taxon>
    </lineage>
</organism>
<evidence type="ECO:0000256" key="8">
    <source>
        <dbReference type="ARBA" id="ARBA00022777"/>
    </source>
</evidence>
<dbReference type="PANTHER" id="PTHR10344">
    <property type="entry name" value="THYMIDYLATE KINASE"/>
    <property type="match status" value="1"/>
</dbReference>
<evidence type="ECO:0000256" key="4">
    <source>
        <dbReference type="ARBA" id="ARBA00017144"/>
    </source>
</evidence>
<evidence type="ECO:0000259" key="10">
    <source>
        <dbReference type="Pfam" id="PF02223"/>
    </source>
</evidence>
<dbReference type="HAMAP" id="MF_00165">
    <property type="entry name" value="Thymidylate_kinase"/>
    <property type="match status" value="1"/>
</dbReference>
<dbReference type="FunFam" id="3.40.50.300:FF:000679">
    <property type="entry name" value="Thymidylate kinase"/>
    <property type="match status" value="1"/>
</dbReference>
<dbReference type="AlphaFoldDB" id="A0AAJ7RDR7"/>
<keyword evidence="8 12" id="KW-0418">Kinase</keyword>
<keyword evidence="9" id="KW-0067">ATP-binding</keyword>
<keyword evidence="5" id="KW-0808">Transferase</keyword>
<dbReference type="Pfam" id="PF02223">
    <property type="entry name" value="Thymidylate_kin"/>
    <property type="match status" value="1"/>
</dbReference>
<dbReference type="GO" id="GO:0004550">
    <property type="term" value="F:nucleoside diphosphate kinase activity"/>
    <property type="evidence" value="ECO:0007669"/>
    <property type="project" value="TreeGrafter"/>
</dbReference>
<dbReference type="InterPro" id="IPR018095">
    <property type="entry name" value="Thymidylate_kin_CS"/>
</dbReference>
<dbReference type="GO" id="GO:0005829">
    <property type="term" value="C:cytosol"/>
    <property type="evidence" value="ECO:0007669"/>
    <property type="project" value="TreeGrafter"/>
</dbReference>
<evidence type="ECO:0000256" key="5">
    <source>
        <dbReference type="ARBA" id="ARBA00022679"/>
    </source>
</evidence>
<dbReference type="PROSITE" id="PS01331">
    <property type="entry name" value="THYMIDYLATE_KINASE"/>
    <property type="match status" value="1"/>
</dbReference>
<accession>A0AAJ7RDR7</accession>
<dbReference type="RefSeq" id="XP_024938536.1">
    <property type="nucleotide sequence ID" value="XM_025082768.1"/>
</dbReference>
<dbReference type="InterPro" id="IPR018094">
    <property type="entry name" value="Thymidylate_kinase"/>
</dbReference>
<evidence type="ECO:0000313" key="11">
    <source>
        <dbReference type="Proteomes" id="UP000694920"/>
    </source>
</evidence>
<evidence type="ECO:0000256" key="7">
    <source>
        <dbReference type="ARBA" id="ARBA00022741"/>
    </source>
</evidence>
<feature type="domain" description="Thymidylate kinase-like" evidence="10">
    <location>
        <begin position="9"/>
        <end position="184"/>
    </location>
</feature>
<dbReference type="GO" id="GO:0005524">
    <property type="term" value="F:ATP binding"/>
    <property type="evidence" value="ECO:0007669"/>
    <property type="project" value="UniProtKB-KW"/>
</dbReference>
<dbReference type="SUPFAM" id="SSF52540">
    <property type="entry name" value="P-loop containing nucleoside triphosphate hydrolases"/>
    <property type="match status" value="1"/>
</dbReference>
<dbReference type="Gene3D" id="3.40.50.300">
    <property type="entry name" value="P-loop containing nucleotide triphosphate hydrolases"/>
    <property type="match status" value="1"/>
</dbReference>
<dbReference type="GO" id="GO:0004798">
    <property type="term" value="F:dTMP kinase activity"/>
    <property type="evidence" value="ECO:0007669"/>
    <property type="project" value="UniProtKB-EC"/>
</dbReference>
<dbReference type="GO" id="GO:0006233">
    <property type="term" value="P:dTDP biosynthetic process"/>
    <property type="evidence" value="ECO:0007669"/>
    <property type="project" value="InterPro"/>
</dbReference>
<gene>
    <name evidence="12" type="primary">LOC107266208</name>
</gene>
<protein>
    <recommendedName>
        <fullName evidence="4">Thymidylate kinase</fullName>
        <ecNumber evidence="3">2.7.4.9</ecNumber>
    </recommendedName>
</protein>
<dbReference type="InterPro" id="IPR027417">
    <property type="entry name" value="P-loop_NTPase"/>
</dbReference>
<dbReference type="GO" id="GO:0006227">
    <property type="term" value="P:dUDP biosynthetic process"/>
    <property type="evidence" value="ECO:0007669"/>
    <property type="project" value="TreeGrafter"/>
</dbReference>
<dbReference type="GO" id="GO:0005634">
    <property type="term" value="C:nucleus"/>
    <property type="evidence" value="ECO:0007669"/>
    <property type="project" value="TreeGrafter"/>
</dbReference>
<comment type="pathway">
    <text evidence="1">Pyrimidine metabolism; dTTP biosynthesis.</text>
</comment>
<evidence type="ECO:0000313" key="12">
    <source>
        <dbReference type="RefSeq" id="XP_024938536.1"/>
    </source>
</evidence>
<name>A0AAJ7RDR7_CEPCN</name>
<dbReference type="EC" id="2.7.4.9" evidence="3"/>
<keyword evidence="6" id="KW-0545">Nucleotide biosynthesis</keyword>